<dbReference type="InterPro" id="IPR003735">
    <property type="entry name" value="Metal_Tscrpt_repr"/>
</dbReference>
<evidence type="ECO:0000256" key="2">
    <source>
        <dbReference type="ARBA" id="ARBA00011738"/>
    </source>
</evidence>
<evidence type="ECO:0000256" key="6">
    <source>
        <dbReference type="ARBA" id="ARBA00041544"/>
    </source>
</evidence>
<dbReference type="RefSeq" id="WP_177502906.1">
    <property type="nucleotide sequence ID" value="NZ_JACSNR010000002.1"/>
</dbReference>
<reference evidence="7 8" key="1">
    <citation type="journal article" date="2021" name="Sci. Rep.">
        <title>The distribution of antibiotic resistance genes in chicken gut microbiota commensals.</title>
        <authorList>
            <person name="Juricova H."/>
            <person name="Matiasovicova J."/>
            <person name="Kubasova T."/>
            <person name="Cejkova D."/>
            <person name="Rychlik I."/>
        </authorList>
    </citation>
    <scope>NUCLEOTIDE SEQUENCE [LARGE SCALE GENOMIC DNA]</scope>
    <source>
        <strain evidence="7 8">An564</strain>
    </source>
</reference>
<organism evidence="7 8">
    <name type="scientific">Hydrogenoanaerobacterium saccharovorans</name>
    <dbReference type="NCBI Taxonomy" id="474960"/>
    <lineage>
        <taxon>Bacteria</taxon>
        <taxon>Bacillati</taxon>
        <taxon>Bacillota</taxon>
        <taxon>Clostridia</taxon>
        <taxon>Eubacteriales</taxon>
        <taxon>Oscillospiraceae</taxon>
        <taxon>Hydrogenoanaerobacterium</taxon>
    </lineage>
</organism>
<evidence type="ECO:0000256" key="5">
    <source>
        <dbReference type="ARBA" id="ARBA00039938"/>
    </source>
</evidence>
<evidence type="ECO:0000313" key="7">
    <source>
        <dbReference type="EMBL" id="MBM6922651.1"/>
    </source>
</evidence>
<evidence type="ECO:0000313" key="8">
    <source>
        <dbReference type="Proteomes" id="UP000724149"/>
    </source>
</evidence>
<name>A0ABS2GKW6_9FIRM</name>
<comment type="caution">
    <text evidence="7">The sequence shown here is derived from an EMBL/GenBank/DDBJ whole genome shotgun (WGS) entry which is preliminary data.</text>
</comment>
<gene>
    <name evidence="7" type="ORF">H9X81_02930</name>
</gene>
<dbReference type="Gene3D" id="1.20.58.1000">
    <property type="entry name" value="Metal-sensitive repressor, helix protomer"/>
    <property type="match status" value="1"/>
</dbReference>
<proteinExistence type="predicted"/>
<keyword evidence="3" id="KW-0963">Cytoplasm</keyword>
<dbReference type="EMBL" id="JACSNR010000002">
    <property type="protein sequence ID" value="MBM6922651.1"/>
    <property type="molecule type" value="Genomic_DNA"/>
</dbReference>
<dbReference type="PANTHER" id="PTHR33677">
    <property type="entry name" value="TRANSCRIPTIONAL REPRESSOR FRMR-RELATED"/>
    <property type="match status" value="1"/>
</dbReference>
<dbReference type="PANTHER" id="PTHR33677:SF4">
    <property type="entry name" value="COPPER-SENSING TRANSCRIPTIONAL REPRESSOR CSOR"/>
    <property type="match status" value="1"/>
</dbReference>
<evidence type="ECO:0000256" key="4">
    <source>
        <dbReference type="ARBA" id="ARBA00022723"/>
    </source>
</evidence>
<comment type="subcellular location">
    <subcellularLocation>
        <location evidence="1">Cytoplasm</location>
    </subcellularLocation>
</comment>
<protein>
    <recommendedName>
        <fullName evidence="5">Copper-sensing transcriptional repressor CsoR</fullName>
    </recommendedName>
    <alternativeName>
        <fullName evidence="6">Copper-sensitive operon repressor</fullName>
    </alternativeName>
</protein>
<sequence>MKADRDKVVPLIKTARGQLDGILKMIDEDRYCIDISNQVLAVISILGKANKEIIRAHLAGCVKDSLTGGTPEEVETKLDEVMSVLDKMSR</sequence>
<keyword evidence="4" id="KW-0479">Metal-binding</keyword>
<dbReference type="Proteomes" id="UP000724149">
    <property type="component" value="Unassembled WGS sequence"/>
</dbReference>
<comment type="subunit">
    <text evidence="2">Homodimer.</text>
</comment>
<keyword evidence="8" id="KW-1185">Reference proteome</keyword>
<dbReference type="Pfam" id="PF02583">
    <property type="entry name" value="Trns_repr_metal"/>
    <property type="match status" value="1"/>
</dbReference>
<evidence type="ECO:0000256" key="1">
    <source>
        <dbReference type="ARBA" id="ARBA00004496"/>
    </source>
</evidence>
<dbReference type="CDD" id="cd10159">
    <property type="entry name" value="CsoR-like_DUF156_2"/>
    <property type="match status" value="1"/>
</dbReference>
<accession>A0ABS2GKW6</accession>
<evidence type="ECO:0000256" key="3">
    <source>
        <dbReference type="ARBA" id="ARBA00022490"/>
    </source>
</evidence>
<dbReference type="InterPro" id="IPR038390">
    <property type="entry name" value="Metal_Tscrpt_repr_sf"/>
</dbReference>